<feature type="transmembrane region" description="Helical" evidence="2">
    <location>
        <begin position="242"/>
        <end position="274"/>
    </location>
</feature>
<keyword evidence="2" id="KW-1133">Transmembrane helix</keyword>
<dbReference type="InterPro" id="IPR007168">
    <property type="entry name" value="Phageshock_PspC_N"/>
</dbReference>
<feature type="transmembrane region" description="Helical" evidence="2">
    <location>
        <begin position="303"/>
        <end position="325"/>
    </location>
</feature>
<keyword evidence="2" id="KW-0812">Transmembrane</keyword>
<keyword evidence="2" id="KW-0472">Membrane</keyword>
<proteinExistence type="predicted"/>
<feature type="region of interest" description="Disordered" evidence="1">
    <location>
        <begin position="374"/>
        <end position="403"/>
    </location>
</feature>
<evidence type="ECO:0000256" key="2">
    <source>
        <dbReference type="SAM" id="Phobius"/>
    </source>
</evidence>
<dbReference type="EMBL" id="MN990733">
    <property type="protein sequence ID" value="QIM09997.1"/>
    <property type="molecule type" value="Genomic_DNA"/>
</dbReference>
<protein>
    <submittedName>
        <fullName evidence="4">PspC family transcriptional regulator</fullName>
    </submittedName>
</protein>
<organism evidence="4">
    <name type="scientific">uncultured Prevotella sp</name>
    <dbReference type="NCBI Taxonomy" id="159272"/>
    <lineage>
        <taxon>Bacteria</taxon>
        <taxon>Pseudomonadati</taxon>
        <taxon>Bacteroidota</taxon>
        <taxon>Bacteroidia</taxon>
        <taxon>Bacteroidales</taxon>
        <taxon>Prevotellaceae</taxon>
        <taxon>Prevotella</taxon>
        <taxon>environmental samples</taxon>
    </lineage>
</organism>
<feature type="transmembrane region" description="Helical" evidence="2">
    <location>
        <begin position="153"/>
        <end position="173"/>
    </location>
</feature>
<feature type="domain" description="Phage shock protein PspC N-terminal" evidence="3">
    <location>
        <begin position="127"/>
        <end position="193"/>
    </location>
</feature>
<evidence type="ECO:0000259" key="3">
    <source>
        <dbReference type="Pfam" id="PF04024"/>
    </source>
</evidence>
<gene>
    <name evidence="4" type="ORF">Prevot485_0960</name>
</gene>
<feature type="transmembrane region" description="Helical" evidence="2">
    <location>
        <begin position="179"/>
        <end position="195"/>
    </location>
</feature>
<dbReference type="AlphaFoldDB" id="A0A6G8F159"/>
<feature type="transmembrane region" description="Helical" evidence="2">
    <location>
        <begin position="337"/>
        <end position="360"/>
    </location>
</feature>
<name>A0A6G8F159_9BACT</name>
<feature type="compositionally biased region" description="Acidic residues" evidence="1">
    <location>
        <begin position="86"/>
        <end position="102"/>
    </location>
</feature>
<evidence type="ECO:0000313" key="4">
    <source>
        <dbReference type="EMBL" id="QIM09997.1"/>
    </source>
</evidence>
<sequence>MKKNITINMFGQLYAIDEDAFELLNRYLDSMKRYFSDKEGGEEIADDIEHRVAELLWQQKEEGTMAISIEVIKEIIGKIGNPTEIDSQEENGGQEEQTAAEDYEEAVEVEEDKPDNSLFGWLKGRYLYRDPNDKVLGGVCSGMAQFTGKGTSLGWRLGVILAIFILAGMGKLIHLELVWTGWLLYMILWFLIPLPKTPEDRLRMRGQSVTPENINEEIINESVKASTEGRHGNRRGNGCLPLLLKLVAVVCLLPFFILVGIGMLGIIALLIAVLGLSATMFPYFATESMTWFPNYLTDHAGTIFTAIISTMAIIAIPIYCIVRALRGNGKPMSAQGTVACILLWILSIVLAIVSMTSVAMTGSKAERDYYDLHHSRHDNEPDTTPYEPLPTDSSSVDTIGWQG</sequence>
<reference evidence="4" key="1">
    <citation type="journal article" date="2020" name="J. ISSAAS">
        <title>Lactobacilli and other gastrointestinal microbiota of Peromyscus leucopus, reservoir host for agents of Lyme disease and other zoonoses in North America.</title>
        <authorList>
            <person name="Milovic A."/>
            <person name="Bassam K."/>
            <person name="Shao H."/>
            <person name="Chatzistamou I."/>
            <person name="Tufts D.M."/>
            <person name="Diuk-Wasser M."/>
            <person name="Barbour A.G."/>
        </authorList>
    </citation>
    <scope>NUCLEOTIDE SEQUENCE</scope>
    <source>
        <strain evidence="4">LL70</strain>
    </source>
</reference>
<accession>A0A6G8F159</accession>
<dbReference type="Pfam" id="PF04024">
    <property type="entry name" value="PspC"/>
    <property type="match status" value="1"/>
</dbReference>
<feature type="region of interest" description="Disordered" evidence="1">
    <location>
        <begin position="82"/>
        <end position="102"/>
    </location>
</feature>
<evidence type="ECO:0000256" key="1">
    <source>
        <dbReference type="SAM" id="MobiDB-lite"/>
    </source>
</evidence>